<name>A0A2U8PY82_9BRAD</name>
<dbReference type="KEGG" id="brq:CIT40_23775"/>
<dbReference type="PROSITE" id="PS51257">
    <property type="entry name" value="PROKAR_LIPOPROTEIN"/>
    <property type="match status" value="1"/>
</dbReference>
<feature type="transmembrane region" description="Helical" evidence="1">
    <location>
        <begin position="132"/>
        <end position="150"/>
    </location>
</feature>
<protein>
    <recommendedName>
        <fullName evidence="4">DUF2269 domain-containing protein</fullName>
    </recommendedName>
</protein>
<keyword evidence="1" id="KW-0812">Transmembrane</keyword>
<evidence type="ECO:0000256" key="1">
    <source>
        <dbReference type="SAM" id="Phobius"/>
    </source>
</evidence>
<sequence length="159" mass="16737">MRKLMKFLHTLGAIGLVGAVACFLVMAGHAPAPGAIAQYAPLSIATGAVATWIFMPSLGLTLVAGLLALAVNRAFHNAGWAWVKLATGVLVFEWGFVSVVGPLQQEAEQSARALAGEIDPLALAGELGTRRAALWVFLAIAMANIVLGVWRPRLTRLPD</sequence>
<keyword evidence="3" id="KW-1185">Reference proteome</keyword>
<reference evidence="2 3" key="2">
    <citation type="journal article" date="2019" name="Int. J. Syst. Evol. Microbiol.">
        <title>Description and complete genome sequence of Bradyrhizobium amphicarpaeae sp. nov., harbouring photosystem and nitrogen-fixation genes.</title>
        <authorList>
            <person name="Bromfield E.S.P."/>
            <person name="Cloutier S."/>
            <person name="Nguyen H.D.T."/>
        </authorList>
    </citation>
    <scope>NUCLEOTIDE SEQUENCE [LARGE SCALE GENOMIC DNA]</scope>
    <source>
        <strain evidence="2 3">39S1MB</strain>
    </source>
</reference>
<keyword evidence="1" id="KW-0472">Membrane</keyword>
<dbReference type="Proteomes" id="UP000215884">
    <property type="component" value="Chromosome"/>
</dbReference>
<dbReference type="OrthoDB" id="8225268at2"/>
<keyword evidence="1" id="KW-1133">Transmembrane helix</keyword>
<organism evidence="2 3">
    <name type="scientific">Bradyrhizobium amphicarpaeae</name>
    <dbReference type="NCBI Taxonomy" id="1404768"/>
    <lineage>
        <taxon>Bacteria</taxon>
        <taxon>Pseudomonadati</taxon>
        <taxon>Pseudomonadota</taxon>
        <taxon>Alphaproteobacteria</taxon>
        <taxon>Hyphomicrobiales</taxon>
        <taxon>Nitrobacteraceae</taxon>
        <taxon>Bradyrhizobium</taxon>
    </lineage>
</organism>
<dbReference type="EMBL" id="CP029426">
    <property type="protein sequence ID" value="AWM02747.1"/>
    <property type="molecule type" value="Genomic_DNA"/>
</dbReference>
<feature type="transmembrane region" description="Helical" evidence="1">
    <location>
        <begin position="47"/>
        <end position="69"/>
    </location>
</feature>
<dbReference type="AlphaFoldDB" id="A0A2U8PY82"/>
<feature type="transmembrane region" description="Helical" evidence="1">
    <location>
        <begin position="81"/>
        <end position="100"/>
    </location>
</feature>
<evidence type="ECO:0000313" key="2">
    <source>
        <dbReference type="EMBL" id="AWM02747.1"/>
    </source>
</evidence>
<gene>
    <name evidence="2" type="ORF">CIT40_23775</name>
</gene>
<proteinExistence type="predicted"/>
<reference evidence="2 3" key="1">
    <citation type="journal article" date="2017" name="Syst. Appl. Microbiol.">
        <title>Soybeans inoculated with root zone soils of Canadian native legumes harbour diverse and novel Bradyrhizobium spp. that possess agricultural potential.</title>
        <authorList>
            <person name="Bromfield E.S.P."/>
            <person name="Cloutier S."/>
            <person name="Tambong J.T."/>
            <person name="Tran Thi T.V."/>
        </authorList>
    </citation>
    <scope>NUCLEOTIDE SEQUENCE [LARGE SCALE GENOMIC DNA]</scope>
    <source>
        <strain evidence="2 3">39S1MB</strain>
    </source>
</reference>
<dbReference type="RefSeq" id="WP_094891145.1">
    <property type="nucleotide sequence ID" value="NZ_CP029426.2"/>
</dbReference>
<evidence type="ECO:0000313" key="3">
    <source>
        <dbReference type="Proteomes" id="UP000215884"/>
    </source>
</evidence>
<evidence type="ECO:0008006" key="4">
    <source>
        <dbReference type="Google" id="ProtNLM"/>
    </source>
</evidence>
<accession>A0A2U8PY82</accession>